<dbReference type="InParanoid" id="A7E4E6"/>
<sequence>MSSPQGTTKYFVIVQLRSGYWKHDIYLVDHVKCCVSCCVRLLGRCRIIVPVSIEPESEREEGVPDLGSSEMGTFIDLHRRIPLLQSYEKKQEPLDLLASCIELLQLQAISALLYFYVGYTHFAHLLGTDQLLFPPQQSSSDLPPFLVDATGCNDHWQLVICGIPFGTYARSMAMGGYSANGPFVKPARHLVNVTVGSSVELRDAHCQLIKHNARQPCLRLVLGLADFCLALFGSLHESITMNIEAQYSMDAVVLQSFRVNRAACCDLSFPFSFLVSLHDPNVPWWCGAVGTYPENRKRLNISICVINNHPMAPYQRKHKPFLARVFDFNVSADDVSQNGDLVRLSYSRSSFLYVPMLWWSLPNYVGLLSLATAHANTSLAIISKEPHS</sequence>
<evidence type="ECO:0000313" key="2">
    <source>
        <dbReference type="Proteomes" id="UP000001312"/>
    </source>
</evidence>
<evidence type="ECO:0000313" key="1">
    <source>
        <dbReference type="EMBL" id="EDN90768.1"/>
    </source>
</evidence>
<dbReference type="KEGG" id="ssl:SS1G_00168"/>
<dbReference type="RefSeq" id="XP_001598082.1">
    <property type="nucleotide sequence ID" value="XM_001598032.1"/>
</dbReference>
<name>A7E4E6_SCLS1</name>
<protein>
    <submittedName>
        <fullName evidence="1">Uncharacterized protein</fullName>
    </submittedName>
</protein>
<dbReference type="Proteomes" id="UP000001312">
    <property type="component" value="Unassembled WGS sequence"/>
</dbReference>
<gene>
    <name evidence="1" type="ORF">SS1G_00168</name>
</gene>
<dbReference type="HOGENOM" id="CLU_712058_0_0_1"/>
<dbReference type="AlphaFoldDB" id="A7E4E6"/>
<accession>A7E4E6</accession>
<dbReference type="EMBL" id="CH476621">
    <property type="protein sequence ID" value="EDN90768.1"/>
    <property type="molecule type" value="Genomic_DNA"/>
</dbReference>
<reference evidence="2" key="1">
    <citation type="journal article" date="2011" name="PLoS Genet.">
        <title>Genomic analysis of the necrotrophic fungal pathogens Sclerotinia sclerotiorum and Botrytis cinerea.</title>
        <authorList>
            <person name="Amselem J."/>
            <person name="Cuomo C.A."/>
            <person name="van Kan J.A."/>
            <person name="Viaud M."/>
            <person name="Benito E.P."/>
            <person name="Couloux A."/>
            <person name="Coutinho P.M."/>
            <person name="de Vries R.P."/>
            <person name="Dyer P.S."/>
            <person name="Fillinger S."/>
            <person name="Fournier E."/>
            <person name="Gout L."/>
            <person name="Hahn M."/>
            <person name="Kohn L."/>
            <person name="Lapalu N."/>
            <person name="Plummer K.M."/>
            <person name="Pradier J.M."/>
            <person name="Quevillon E."/>
            <person name="Sharon A."/>
            <person name="Simon A."/>
            <person name="ten Have A."/>
            <person name="Tudzynski B."/>
            <person name="Tudzynski P."/>
            <person name="Wincker P."/>
            <person name="Andrew M."/>
            <person name="Anthouard V."/>
            <person name="Beever R.E."/>
            <person name="Beffa R."/>
            <person name="Benoit I."/>
            <person name="Bouzid O."/>
            <person name="Brault B."/>
            <person name="Chen Z."/>
            <person name="Choquer M."/>
            <person name="Collemare J."/>
            <person name="Cotton P."/>
            <person name="Danchin E.G."/>
            <person name="Da Silva C."/>
            <person name="Gautier A."/>
            <person name="Giraud C."/>
            <person name="Giraud T."/>
            <person name="Gonzalez C."/>
            <person name="Grossetete S."/>
            <person name="Guldener U."/>
            <person name="Henrissat B."/>
            <person name="Howlett B.J."/>
            <person name="Kodira C."/>
            <person name="Kretschmer M."/>
            <person name="Lappartient A."/>
            <person name="Leroch M."/>
            <person name="Levis C."/>
            <person name="Mauceli E."/>
            <person name="Neuveglise C."/>
            <person name="Oeser B."/>
            <person name="Pearson M."/>
            <person name="Poulain J."/>
            <person name="Poussereau N."/>
            <person name="Quesneville H."/>
            <person name="Rascle C."/>
            <person name="Schumacher J."/>
            <person name="Segurens B."/>
            <person name="Sexton A."/>
            <person name="Silva E."/>
            <person name="Sirven C."/>
            <person name="Soanes D.M."/>
            <person name="Talbot N.J."/>
            <person name="Templeton M."/>
            <person name="Yandava C."/>
            <person name="Yarden O."/>
            <person name="Zeng Q."/>
            <person name="Rollins J.A."/>
            <person name="Lebrun M.H."/>
            <person name="Dickman M."/>
        </authorList>
    </citation>
    <scope>NUCLEOTIDE SEQUENCE [LARGE SCALE GENOMIC DNA]</scope>
    <source>
        <strain evidence="2">ATCC 18683 / 1980 / Ss-1</strain>
    </source>
</reference>
<dbReference type="GeneID" id="5494696"/>
<keyword evidence="2" id="KW-1185">Reference proteome</keyword>
<organism evidence="1 2">
    <name type="scientific">Sclerotinia sclerotiorum (strain ATCC 18683 / 1980 / Ss-1)</name>
    <name type="common">White mold</name>
    <name type="synonym">Whetzelinia sclerotiorum</name>
    <dbReference type="NCBI Taxonomy" id="665079"/>
    <lineage>
        <taxon>Eukaryota</taxon>
        <taxon>Fungi</taxon>
        <taxon>Dikarya</taxon>
        <taxon>Ascomycota</taxon>
        <taxon>Pezizomycotina</taxon>
        <taxon>Leotiomycetes</taxon>
        <taxon>Helotiales</taxon>
        <taxon>Sclerotiniaceae</taxon>
        <taxon>Sclerotinia</taxon>
    </lineage>
</organism>
<proteinExistence type="predicted"/>